<protein>
    <submittedName>
        <fullName evidence="12">Energy-coupling factor ABC transporter ATP-binding protein</fullName>
    </submittedName>
</protein>
<dbReference type="AlphaFoldDB" id="A0A923LB17"/>
<comment type="caution">
    <text evidence="12">The sequence shown here is derived from an EMBL/GenBank/DDBJ whole genome shotgun (WGS) entry which is preliminary data.</text>
</comment>
<evidence type="ECO:0000256" key="3">
    <source>
        <dbReference type="ARBA" id="ARBA00022448"/>
    </source>
</evidence>
<evidence type="ECO:0000256" key="6">
    <source>
        <dbReference type="ARBA" id="ARBA00022741"/>
    </source>
</evidence>
<comment type="similarity">
    <text evidence="2">Belongs to the ABC transporter superfamily.</text>
</comment>
<dbReference type="RefSeq" id="WP_186871648.1">
    <property type="nucleotide sequence ID" value="NZ_JACOOR010000003.1"/>
</dbReference>
<dbReference type="InterPro" id="IPR015856">
    <property type="entry name" value="ABC_transpr_CbiO/EcfA_su"/>
</dbReference>
<evidence type="ECO:0000256" key="4">
    <source>
        <dbReference type="ARBA" id="ARBA00022475"/>
    </source>
</evidence>
<dbReference type="EMBL" id="JACOOR010000003">
    <property type="protein sequence ID" value="MBC5659238.1"/>
    <property type="molecule type" value="Genomic_DNA"/>
</dbReference>
<evidence type="ECO:0000256" key="10">
    <source>
        <dbReference type="ARBA" id="ARBA00025157"/>
    </source>
</evidence>
<dbReference type="Pfam" id="PF00005">
    <property type="entry name" value="ABC_tran"/>
    <property type="match status" value="2"/>
</dbReference>
<organism evidence="12 13">
    <name type="scientific">Anaerosacchariphilus hominis</name>
    <dbReference type="NCBI Taxonomy" id="2763017"/>
    <lineage>
        <taxon>Bacteria</taxon>
        <taxon>Bacillati</taxon>
        <taxon>Bacillota</taxon>
        <taxon>Clostridia</taxon>
        <taxon>Lachnospirales</taxon>
        <taxon>Lachnospiraceae</taxon>
        <taxon>Anaerosacchariphilus</taxon>
    </lineage>
</organism>
<keyword evidence="9" id="KW-0472">Membrane</keyword>
<gene>
    <name evidence="12" type="ORF">H8S44_05575</name>
</gene>
<feature type="domain" description="ABC transporter" evidence="11">
    <location>
        <begin position="262"/>
        <end position="463"/>
    </location>
</feature>
<keyword evidence="13" id="KW-1185">Reference proteome</keyword>
<dbReference type="GO" id="GO:0042626">
    <property type="term" value="F:ATPase-coupled transmembrane transporter activity"/>
    <property type="evidence" value="ECO:0007669"/>
    <property type="project" value="TreeGrafter"/>
</dbReference>
<dbReference type="Gene3D" id="3.40.50.300">
    <property type="entry name" value="P-loop containing nucleotide triphosphate hydrolases"/>
    <property type="match status" value="2"/>
</dbReference>
<dbReference type="Proteomes" id="UP000649345">
    <property type="component" value="Unassembled WGS sequence"/>
</dbReference>
<keyword evidence="6" id="KW-0547">Nucleotide-binding</keyword>
<name>A0A923LB17_9FIRM</name>
<evidence type="ECO:0000256" key="2">
    <source>
        <dbReference type="ARBA" id="ARBA00005417"/>
    </source>
</evidence>
<dbReference type="PANTHER" id="PTHR43553:SF23">
    <property type="entry name" value="ABC TRANSPORTER ATP-BINDING COMPONENT"/>
    <property type="match status" value="1"/>
</dbReference>
<dbReference type="InterPro" id="IPR003593">
    <property type="entry name" value="AAA+_ATPase"/>
</dbReference>
<reference evidence="12" key="1">
    <citation type="submission" date="2020-08" db="EMBL/GenBank/DDBJ databases">
        <title>Genome public.</title>
        <authorList>
            <person name="Liu C."/>
            <person name="Sun Q."/>
        </authorList>
    </citation>
    <scope>NUCLEOTIDE SEQUENCE</scope>
    <source>
        <strain evidence="12">NSJ-68</strain>
    </source>
</reference>
<evidence type="ECO:0000313" key="12">
    <source>
        <dbReference type="EMBL" id="MBC5659238.1"/>
    </source>
</evidence>
<dbReference type="GO" id="GO:0005524">
    <property type="term" value="F:ATP binding"/>
    <property type="evidence" value="ECO:0007669"/>
    <property type="project" value="UniProtKB-KW"/>
</dbReference>
<dbReference type="CDD" id="cd03226">
    <property type="entry name" value="ABC_cobalt_CbiO_domain2"/>
    <property type="match status" value="1"/>
</dbReference>
<dbReference type="PANTHER" id="PTHR43553">
    <property type="entry name" value="HEAVY METAL TRANSPORTER"/>
    <property type="match status" value="1"/>
</dbReference>
<evidence type="ECO:0000256" key="1">
    <source>
        <dbReference type="ARBA" id="ARBA00004202"/>
    </source>
</evidence>
<feature type="domain" description="ABC transporter" evidence="11">
    <location>
        <begin position="2"/>
        <end position="241"/>
    </location>
</feature>
<keyword evidence="3" id="KW-0813">Transport</keyword>
<comment type="function">
    <text evidence="10">Probably part of an ABC transporter complex. Responsible for energy coupling to the transport system.</text>
</comment>
<dbReference type="CDD" id="cd03225">
    <property type="entry name" value="ABC_cobalt_CbiO_domain1"/>
    <property type="match status" value="1"/>
</dbReference>
<keyword evidence="7 12" id="KW-0067">ATP-binding</keyword>
<dbReference type="GO" id="GO:0016887">
    <property type="term" value="F:ATP hydrolysis activity"/>
    <property type="evidence" value="ECO:0007669"/>
    <property type="project" value="InterPro"/>
</dbReference>
<sequence>MIEIKKVSFQHENAEKPSLKNVSLTIAEGECVLLCGESGSGKTTVTRLINGLIPHFYEGKMEGCAMVNGLNVTEAELYDTARIVGSVFQNPRSQFFCVDTTSELAFGCENMGMLEDEILSRVDEAARELNIEKLLGRSIFELSGGEKQKISCASVSALRPEVMVLDEPTSNLDVHAIEELKQTLLGWKAEGKTIVIAEHRLSWLRDLCDRVICMKDGQVAFDLSMQAFAQYSTEQLHQMGLRSLRDEKIAPVQNSVPETETMQLQNFCFSYDGTPVLNIPHLSLPLDGIIALVGPNGAGKSTFSRCLCGLEKKFKGQVKINGQLWKNKQLLKNCYMVMQDVNHQLFCETVADEVQLGMRSENSSDVERVLEMLDLSHLRERHPMSLSGGQKQRVAIASAILAGKEILIFDEPTSGLDFRHMEQTAALLSSLKGNQTVLIVTHDPELIQRCCDHIVCIENGTVI</sequence>
<proteinExistence type="inferred from homology"/>
<dbReference type="PROSITE" id="PS00211">
    <property type="entry name" value="ABC_TRANSPORTER_1"/>
    <property type="match status" value="1"/>
</dbReference>
<dbReference type="InterPro" id="IPR027417">
    <property type="entry name" value="P-loop_NTPase"/>
</dbReference>
<evidence type="ECO:0000313" key="13">
    <source>
        <dbReference type="Proteomes" id="UP000649345"/>
    </source>
</evidence>
<accession>A0A923LB17</accession>
<evidence type="ECO:0000259" key="11">
    <source>
        <dbReference type="PROSITE" id="PS50893"/>
    </source>
</evidence>
<dbReference type="SMART" id="SM00382">
    <property type="entry name" value="AAA"/>
    <property type="match status" value="2"/>
</dbReference>
<evidence type="ECO:0000256" key="8">
    <source>
        <dbReference type="ARBA" id="ARBA00022967"/>
    </source>
</evidence>
<dbReference type="InterPro" id="IPR017871">
    <property type="entry name" value="ABC_transporter-like_CS"/>
</dbReference>
<dbReference type="PROSITE" id="PS50893">
    <property type="entry name" value="ABC_TRANSPORTER_2"/>
    <property type="match status" value="2"/>
</dbReference>
<dbReference type="SUPFAM" id="SSF52540">
    <property type="entry name" value="P-loop containing nucleoside triphosphate hydrolases"/>
    <property type="match status" value="2"/>
</dbReference>
<dbReference type="PROSITE" id="PS00675">
    <property type="entry name" value="SIGMA54_INTERACT_1"/>
    <property type="match status" value="1"/>
</dbReference>
<dbReference type="InterPro" id="IPR050095">
    <property type="entry name" value="ECF_ABC_transporter_ATP-bd"/>
</dbReference>
<comment type="subcellular location">
    <subcellularLocation>
        <location evidence="1">Cell membrane</location>
        <topology evidence="1">Peripheral membrane protein</topology>
    </subcellularLocation>
</comment>
<keyword evidence="8" id="KW-1278">Translocase</keyword>
<keyword evidence="5" id="KW-0677">Repeat</keyword>
<evidence type="ECO:0000256" key="7">
    <source>
        <dbReference type="ARBA" id="ARBA00022840"/>
    </source>
</evidence>
<dbReference type="GO" id="GO:0043190">
    <property type="term" value="C:ATP-binding cassette (ABC) transporter complex"/>
    <property type="evidence" value="ECO:0007669"/>
    <property type="project" value="TreeGrafter"/>
</dbReference>
<evidence type="ECO:0000256" key="9">
    <source>
        <dbReference type="ARBA" id="ARBA00023136"/>
    </source>
</evidence>
<keyword evidence="4" id="KW-1003">Cell membrane</keyword>
<dbReference type="InterPro" id="IPR025662">
    <property type="entry name" value="Sigma_54_int_dom_ATP-bd_1"/>
</dbReference>
<dbReference type="InterPro" id="IPR003439">
    <property type="entry name" value="ABC_transporter-like_ATP-bd"/>
</dbReference>
<evidence type="ECO:0000256" key="5">
    <source>
        <dbReference type="ARBA" id="ARBA00022737"/>
    </source>
</evidence>